<reference evidence="8" key="2">
    <citation type="submission" date="2020-09" db="EMBL/GenBank/DDBJ databases">
        <authorList>
            <person name="Sun Q."/>
            <person name="Zhou Y."/>
        </authorList>
    </citation>
    <scope>NUCLEOTIDE SEQUENCE</scope>
    <source>
        <strain evidence="8">CGMCC 1.12777</strain>
    </source>
</reference>
<dbReference type="GO" id="GO:0005886">
    <property type="term" value="C:plasma membrane"/>
    <property type="evidence" value="ECO:0007669"/>
    <property type="project" value="UniProtKB-SubCell"/>
</dbReference>
<dbReference type="InterPro" id="IPR032816">
    <property type="entry name" value="VTT_dom"/>
</dbReference>
<dbReference type="PANTHER" id="PTHR12677:SF55">
    <property type="entry name" value="UNDECAPRENYL PHOSPHATE TRANSPORTER SAOUHSC_00901-RELATED"/>
    <property type="match status" value="1"/>
</dbReference>
<keyword evidence="4 6" id="KW-1133">Transmembrane helix</keyword>
<organism evidence="8 9">
    <name type="scientific">Pullulanibacillus pueri</name>
    <dbReference type="NCBI Taxonomy" id="1437324"/>
    <lineage>
        <taxon>Bacteria</taxon>
        <taxon>Bacillati</taxon>
        <taxon>Bacillota</taxon>
        <taxon>Bacilli</taxon>
        <taxon>Bacillales</taxon>
        <taxon>Sporolactobacillaceae</taxon>
        <taxon>Pullulanibacillus</taxon>
    </lineage>
</organism>
<evidence type="ECO:0000256" key="1">
    <source>
        <dbReference type="ARBA" id="ARBA00004651"/>
    </source>
</evidence>
<dbReference type="Proteomes" id="UP000656813">
    <property type="component" value="Unassembled WGS sequence"/>
</dbReference>
<name>A0A8J2ZY33_9BACL</name>
<sequence length="216" mass="24746">MNLFYDIEQWIQTNVNLQNVEELLQGYQGLGLFLGVLLPALEAIFPPLPLVAFVLANAAAYGFFIGFLLSWSGTVIGSFVVFMFIRWLAHKRLRTFLERSKKIERMLEWVDRRGFGPVFFVSSIPFTPSSLINVVAGLSEMNPYSFFLSIMLGKAVMIGVVTFIGADWRDMVANPLQLIPVAIGMVIFWFIGKWLERRMYNKHPDLDKKERELSNK</sequence>
<evidence type="ECO:0000313" key="8">
    <source>
        <dbReference type="EMBL" id="GGH86130.1"/>
    </source>
</evidence>
<dbReference type="Pfam" id="PF09335">
    <property type="entry name" value="VTT_dom"/>
    <property type="match status" value="1"/>
</dbReference>
<dbReference type="AlphaFoldDB" id="A0A8J2ZY33"/>
<dbReference type="InterPro" id="IPR015414">
    <property type="entry name" value="TMEM64"/>
</dbReference>
<feature type="domain" description="VTT" evidence="7">
    <location>
        <begin position="49"/>
        <end position="166"/>
    </location>
</feature>
<keyword evidence="2 6" id="KW-1003">Cell membrane</keyword>
<evidence type="ECO:0000256" key="4">
    <source>
        <dbReference type="ARBA" id="ARBA00022989"/>
    </source>
</evidence>
<evidence type="ECO:0000259" key="7">
    <source>
        <dbReference type="Pfam" id="PF09335"/>
    </source>
</evidence>
<keyword evidence="3 6" id="KW-0812">Transmembrane</keyword>
<dbReference type="PANTHER" id="PTHR12677">
    <property type="entry name" value="GOLGI APPARATUS MEMBRANE PROTEIN TVP38-RELATED"/>
    <property type="match status" value="1"/>
</dbReference>
<reference evidence="8" key="1">
    <citation type="journal article" date="2014" name="Int. J. Syst. Evol. Microbiol.">
        <title>Complete genome sequence of Corynebacterium casei LMG S-19264T (=DSM 44701T), isolated from a smear-ripened cheese.</title>
        <authorList>
            <consortium name="US DOE Joint Genome Institute (JGI-PGF)"/>
            <person name="Walter F."/>
            <person name="Albersmeier A."/>
            <person name="Kalinowski J."/>
            <person name="Ruckert C."/>
        </authorList>
    </citation>
    <scope>NUCLEOTIDE SEQUENCE</scope>
    <source>
        <strain evidence="8">CGMCC 1.12777</strain>
    </source>
</reference>
<comment type="caution">
    <text evidence="8">The sequence shown here is derived from an EMBL/GenBank/DDBJ whole genome shotgun (WGS) entry which is preliminary data.</text>
</comment>
<gene>
    <name evidence="8" type="primary">yhjE</name>
    <name evidence="8" type="ORF">GCM10007096_33120</name>
</gene>
<accession>A0A8J2ZY33</accession>
<evidence type="ECO:0000256" key="6">
    <source>
        <dbReference type="RuleBase" id="RU366058"/>
    </source>
</evidence>
<comment type="similarity">
    <text evidence="6">Belongs to the TVP38/TMEM64 family.</text>
</comment>
<evidence type="ECO:0000256" key="2">
    <source>
        <dbReference type="ARBA" id="ARBA00022475"/>
    </source>
</evidence>
<feature type="transmembrane region" description="Helical" evidence="6">
    <location>
        <begin position="178"/>
        <end position="195"/>
    </location>
</feature>
<feature type="transmembrane region" description="Helical" evidence="6">
    <location>
        <begin position="144"/>
        <end position="166"/>
    </location>
</feature>
<dbReference type="RefSeq" id="WP_188498502.1">
    <property type="nucleotide sequence ID" value="NZ_BMFV01000030.1"/>
</dbReference>
<comment type="caution">
    <text evidence="6">Lacks conserved residue(s) required for the propagation of feature annotation.</text>
</comment>
<comment type="subcellular location">
    <subcellularLocation>
        <location evidence="1 6">Cell membrane</location>
        <topology evidence="1 6">Multi-pass membrane protein</topology>
    </subcellularLocation>
</comment>
<feature type="transmembrane region" description="Helical" evidence="6">
    <location>
        <begin position="114"/>
        <end position="138"/>
    </location>
</feature>
<evidence type="ECO:0000256" key="5">
    <source>
        <dbReference type="ARBA" id="ARBA00023136"/>
    </source>
</evidence>
<keyword evidence="9" id="KW-1185">Reference proteome</keyword>
<proteinExistence type="inferred from homology"/>
<dbReference type="EMBL" id="BMFV01000030">
    <property type="protein sequence ID" value="GGH86130.1"/>
    <property type="molecule type" value="Genomic_DNA"/>
</dbReference>
<evidence type="ECO:0000313" key="9">
    <source>
        <dbReference type="Proteomes" id="UP000656813"/>
    </source>
</evidence>
<keyword evidence="5 6" id="KW-0472">Membrane</keyword>
<protein>
    <recommendedName>
        <fullName evidence="6">TVP38/TMEM64 family membrane protein</fullName>
    </recommendedName>
</protein>
<evidence type="ECO:0000256" key="3">
    <source>
        <dbReference type="ARBA" id="ARBA00022692"/>
    </source>
</evidence>